<sequence>MACTGEPHPLHPGGTEPLYRIAVDYCPEACHHKPDAREIHVTYDDRGGARWRSLRRFLPGSAVAATIRAPAGDTSGLNYNIYLSSLEGSSDQDEIDFEFLGHDKRAVQTNYHVGGDGGREQIHELPFDSSDDFHHYAIAWDDAAIEWRVDGELIRREERREGEPWPEKPMFLYASVWDASHINDGGWTGTYHGRDAPYVCTYKDIRVPTLHPNGTEPLSNIAVDYCPDACRHEADAGEIHVTYDDRGGARWRSRRRFLPGSAVDTTIRAPAGDTSGLNYNIYLSSLEGSPDQDEIDFEFLGHDKCAVQTNYHVGGGGGREQIHTLPFDSSDDFHHYAIAWDEAVIEWRVDGELIRREERREGEPWPLKPMFLYASVWDASHIADGAWTGTYHGRDAPYVCSYKDVRVPTVAHSVEEEEQCQDAADAGDAPPDDAAAAEEDKDAGAGED</sequence>
<evidence type="ECO:0000256" key="3">
    <source>
        <dbReference type="PIRSR" id="PIRSR608264-1"/>
    </source>
</evidence>
<dbReference type="InterPro" id="IPR008264">
    <property type="entry name" value="Beta_glucanase"/>
</dbReference>
<dbReference type="Gene3D" id="2.60.120.200">
    <property type="match status" value="2"/>
</dbReference>
<feature type="region of interest" description="Disordered" evidence="4">
    <location>
        <begin position="413"/>
        <end position="448"/>
    </location>
</feature>
<dbReference type="InterPro" id="IPR000757">
    <property type="entry name" value="Beta-glucanase-like"/>
</dbReference>
<keyword evidence="2" id="KW-0326">Glycosidase</keyword>
<evidence type="ECO:0000259" key="5">
    <source>
        <dbReference type="PROSITE" id="PS51762"/>
    </source>
</evidence>
<feature type="active site" description="Proton donor" evidence="3">
    <location>
        <position position="298"/>
    </location>
</feature>
<dbReference type="AlphaFoldDB" id="A0AAQ3PR32"/>
<feature type="compositionally biased region" description="Low complexity" evidence="4">
    <location>
        <begin position="422"/>
        <end position="434"/>
    </location>
</feature>
<dbReference type="PRINTS" id="PR00737">
    <property type="entry name" value="GLHYDRLASE16"/>
</dbReference>
<accession>A0AAQ3PR32</accession>
<evidence type="ECO:0000313" key="7">
    <source>
        <dbReference type="Proteomes" id="UP001341281"/>
    </source>
</evidence>
<dbReference type="PANTHER" id="PTHR31062">
    <property type="entry name" value="XYLOGLUCAN ENDOTRANSGLUCOSYLASE/HYDROLASE PROTEIN 8-RELATED"/>
    <property type="match status" value="1"/>
</dbReference>
<dbReference type="SUPFAM" id="SSF49899">
    <property type="entry name" value="Concanavalin A-like lectins/glucanases"/>
    <property type="match status" value="2"/>
</dbReference>
<evidence type="ECO:0000313" key="6">
    <source>
        <dbReference type="EMBL" id="WVZ55180.1"/>
    </source>
</evidence>
<evidence type="ECO:0000256" key="1">
    <source>
        <dbReference type="ARBA" id="ARBA00022801"/>
    </source>
</evidence>
<feature type="active site" description="Nucleophile" evidence="3">
    <location>
        <position position="294"/>
    </location>
</feature>
<feature type="compositionally biased region" description="Acidic residues" evidence="4">
    <location>
        <begin position="435"/>
        <end position="448"/>
    </location>
</feature>
<dbReference type="InterPro" id="IPR044791">
    <property type="entry name" value="Beta-glucanase/XTH"/>
</dbReference>
<name>A0AAQ3PR32_PASNO</name>
<dbReference type="InterPro" id="IPR013320">
    <property type="entry name" value="ConA-like_dom_sf"/>
</dbReference>
<reference evidence="6 7" key="1">
    <citation type="submission" date="2024-02" db="EMBL/GenBank/DDBJ databases">
        <title>High-quality chromosome-scale genome assembly of Pensacola bahiagrass (Paspalum notatum Flugge var. saurae).</title>
        <authorList>
            <person name="Vega J.M."/>
            <person name="Podio M."/>
            <person name="Orjuela J."/>
            <person name="Siena L.A."/>
            <person name="Pessino S.C."/>
            <person name="Combes M.C."/>
            <person name="Mariac C."/>
            <person name="Albertini E."/>
            <person name="Pupilli F."/>
            <person name="Ortiz J.P.A."/>
            <person name="Leblanc O."/>
        </authorList>
    </citation>
    <scope>NUCLEOTIDE SEQUENCE [LARGE SCALE GENOMIC DNA]</scope>
    <source>
        <strain evidence="6">R1</strain>
        <tissue evidence="6">Leaf</tissue>
    </source>
</reference>
<dbReference type="GO" id="GO:0005975">
    <property type="term" value="P:carbohydrate metabolic process"/>
    <property type="evidence" value="ECO:0007669"/>
    <property type="project" value="InterPro"/>
</dbReference>
<dbReference type="EMBL" id="CP144746">
    <property type="protein sequence ID" value="WVZ55180.1"/>
    <property type="molecule type" value="Genomic_DNA"/>
</dbReference>
<proteinExistence type="predicted"/>
<keyword evidence="1" id="KW-0378">Hydrolase</keyword>
<dbReference type="GO" id="GO:0004553">
    <property type="term" value="F:hydrolase activity, hydrolyzing O-glycosyl compounds"/>
    <property type="evidence" value="ECO:0007669"/>
    <property type="project" value="InterPro"/>
</dbReference>
<gene>
    <name evidence="6" type="ORF">U9M48_005879</name>
</gene>
<evidence type="ECO:0000256" key="4">
    <source>
        <dbReference type="SAM" id="MobiDB-lite"/>
    </source>
</evidence>
<organism evidence="6 7">
    <name type="scientific">Paspalum notatum var. saurae</name>
    <dbReference type="NCBI Taxonomy" id="547442"/>
    <lineage>
        <taxon>Eukaryota</taxon>
        <taxon>Viridiplantae</taxon>
        <taxon>Streptophyta</taxon>
        <taxon>Embryophyta</taxon>
        <taxon>Tracheophyta</taxon>
        <taxon>Spermatophyta</taxon>
        <taxon>Magnoliopsida</taxon>
        <taxon>Liliopsida</taxon>
        <taxon>Poales</taxon>
        <taxon>Poaceae</taxon>
        <taxon>PACMAD clade</taxon>
        <taxon>Panicoideae</taxon>
        <taxon>Andropogonodae</taxon>
        <taxon>Paspaleae</taxon>
        <taxon>Paspalinae</taxon>
        <taxon>Paspalum</taxon>
    </lineage>
</organism>
<dbReference type="PROSITE" id="PS51762">
    <property type="entry name" value="GH16_2"/>
    <property type="match status" value="1"/>
</dbReference>
<evidence type="ECO:0000256" key="2">
    <source>
        <dbReference type="ARBA" id="ARBA00023295"/>
    </source>
</evidence>
<feature type="domain" description="GH16" evidence="5">
    <location>
        <begin position="158"/>
        <end position="407"/>
    </location>
</feature>
<keyword evidence="7" id="KW-1185">Reference proteome</keyword>
<dbReference type="Pfam" id="PF00722">
    <property type="entry name" value="Glyco_hydro_16"/>
    <property type="match status" value="2"/>
</dbReference>
<dbReference type="Proteomes" id="UP001341281">
    <property type="component" value="Chromosome 02"/>
</dbReference>
<protein>
    <recommendedName>
        <fullName evidence="5">GH16 domain-containing protein</fullName>
    </recommendedName>
</protein>